<sequence length="846" mass="90186">MRANRFANPICLASPDADLVPSPMEAPRFAFVTLCTSDAYLPGALVTLHSVLDVEPASPLEREWTTVALTTPATVAHSTVQALTKAFDVVIGVESIVTQSWEELKLLGRRDLAATLTKLHLFRLTQFDKVIFLDADTLVVRPISHLFHLPHQFAAAPDQGWPDAFNSGVLVATPALDTFDALMDMMRSRGTWDGGDQGLLNDFFPDWHRLSFTFNVTPSAYYTYAPAYKRHGQDVSVLHFIGADKPWYRGSRKTYDPEAASKDYYGLVGQWFDVFERHYGTVSTWDVAGRVVVPPKSFLRKDFSSLPLLPAYSKPSLSSPRDERSSAASSSASTPTISVKAPSPSRPVAISGSTRQPSPPHLTWDPARSSPPRDGPLQMRDAIPTTANMWDDGVPRSQQRARFEPPSAYPPPPSETHDWYKDVMRSKPDPSLIRPVFPWEQPAPTSSSSSSSAPVAPPAPTRTFSDEPPATGAPSLRFAGGSNFSNAWDTVPGITRYAQQLAKRHVRRPSGGRSTSSGAPTASAGGSSASTRGHASAEGSSTPHGSRPAHRRSRSASTVTAPRAGEAGHAQGQAAVGVEGGRSAGALYTKDGDASSRDGDDEDEDDAEVSTSSAATGGDAEDNDAEVDSDEDIEGIDRITIKFRQALQAGELDPTNLQRGKKSGSPSSNEGGNDGADTPSFYALPPKSPRDAPMVPSSPQKTRRDSRYVPTSPRQPRSPQAGLASNPLPFLGAPVASSSSAASSAAATAAELANRPALRLQLPTTPGGSALSPRLAAQALRNSTAARLTATGSGSGDGPPVVRATRVFSPETDTGVVKQQGLAALQRFVENMESMQQQQHQGHYQG</sequence>
<keyword evidence="4 15" id="KW-0808">Transferase</keyword>
<dbReference type="GO" id="GO:0046872">
    <property type="term" value="F:metal ion binding"/>
    <property type="evidence" value="ECO:0007669"/>
    <property type="project" value="UniProtKB-KW"/>
</dbReference>
<evidence type="ECO:0000256" key="11">
    <source>
        <dbReference type="ARBA" id="ARBA00050886"/>
    </source>
</evidence>
<comment type="catalytic activity">
    <reaction evidence="12">
        <text>L-tyrosyl-[glycogenin] + UDP-alpha-D-glucose = alpha-D-glucosyl-L-tyrosyl-[glycogenin] + UDP + H(+)</text>
        <dbReference type="Rhea" id="RHEA:23360"/>
        <dbReference type="Rhea" id="RHEA-COMP:14604"/>
        <dbReference type="Rhea" id="RHEA-COMP:14605"/>
        <dbReference type="ChEBI" id="CHEBI:15378"/>
        <dbReference type="ChEBI" id="CHEBI:46858"/>
        <dbReference type="ChEBI" id="CHEBI:58223"/>
        <dbReference type="ChEBI" id="CHEBI:58885"/>
        <dbReference type="ChEBI" id="CHEBI:140573"/>
        <dbReference type="EC" id="2.4.1.186"/>
    </reaction>
</comment>
<comment type="function">
    <text evidence="13">Self-glucosylating initiator of glycogen synthesis. It catalyzes the formation of a short alpha (1,4)-glucosyl chain covalently attached via a glucose 1-O-tyrosyl linkage to internal tyrosine residues and these chains act as primers for the elongation reaction catalyzed by glycogen synthase.</text>
</comment>
<dbReference type="STRING" id="578459.A0A194S9W5"/>
<comment type="subcellular location">
    <subcellularLocation>
        <location evidence="2">Cytoplasm</location>
    </subcellularLocation>
</comment>
<evidence type="ECO:0000256" key="9">
    <source>
        <dbReference type="ARBA" id="ARBA00038162"/>
    </source>
</evidence>
<evidence type="ECO:0000256" key="13">
    <source>
        <dbReference type="ARBA" id="ARBA00057883"/>
    </source>
</evidence>
<feature type="region of interest" description="Disordered" evidence="14">
    <location>
        <begin position="314"/>
        <end position="751"/>
    </location>
</feature>
<evidence type="ECO:0000256" key="2">
    <source>
        <dbReference type="ARBA" id="ARBA00004496"/>
    </source>
</evidence>
<dbReference type="GO" id="GO:0008466">
    <property type="term" value="F:glycogenin glucosyltransferase activity"/>
    <property type="evidence" value="ECO:0007669"/>
    <property type="project" value="UniProtKB-EC"/>
</dbReference>
<evidence type="ECO:0000313" key="16">
    <source>
        <dbReference type="Proteomes" id="UP000053890"/>
    </source>
</evidence>
<dbReference type="AlphaFoldDB" id="A0A194S9W5"/>
<dbReference type="GO" id="GO:0005978">
    <property type="term" value="P:glycogen biosynthetic process"/>
    <property type="evidence" value="ECO:0007669"/>
    <property type="project" value="UniProtKB-KW"/>
</dbReference>
<keyword evidence="3" id="KW-0963">Cytoplasm</keyword>
<dbReference type="OrthoDB" id="2014201at2759"/>
<dbReference type="Gene3D" id="3.90.550.10">
    <property type="entry name" value="Spore Coat Polysaccharide Biosynthesis Protein SpsA, Chain A"/>
    <property type="match status" value="1"/>
</dbReference>
<proteinExistence type="inferred from homology"/>
<feature type="compositionally biased region" description="Low complexity" evidence="14">
    <location>
        <begin position="511"/>
        <end position="537"/>
    </location>
</feature>
<dbReference type="FunFam" id="3.90.550.10:FF:000092">
    <property type="entry name" value="Glycogenin 2"/>
    <property type="match status" value="1"/>
</dbReference>
<reference evidence="15 16" key="1">
    <citation type="journal article" date="2015" name="Front. Microbiol.">
        <title>Genome sequence of the plant growth promoting endophytic yeast Rhodotorula graminis WP1.</title>
        <authorList>
            <person name="Firrincieli A."/>
            <person name="Otillar R."/>
            <person name="Salamov A."/>
            <person name="Schmutz J."/>
            <person name="Khan Z."/>
            <person name="Redman R.S."/>
            <person name="Fleck N.D."/>
            <person name="Lindquist E."/>
            <person name="Grigoriev I.V."/>
            <person name="Doty S.L."/>
        </authorList>
    </citation>
    <scope>NUCLEOTIDE SEQUENCE [LARGE SCALE GENOMIC DNA]</scope>
    <source>
        <strain evidence="15 16">WP1</strain>
    </source>
</reference>
<evidence type="ECO:0000256" key="5">
    <source>
        <dbReference type="ARBA" id="ARBA00022723"/>
    </source>
</evidence>
<evidence type="ECO:0000256" key="10">
    <source>
        <dbReference type="ARBA" id="ARBA00038934"/>
    </source>
</evidence>
<feature type="compositionally biased region" description="Low complexity" evidence="14">
    <location>
        <begin position="736"/>
        <end position="750"/>
    </location>
</feature>
<feature type="compositionally biased region" description="Acidic residues" evidence="14">
    <location>
        <begin position="599"/>
        <end position="608"/>
    </location>
</feature>
<dbReference type="RefSeq" id="XP_018273428.1">
    <property type="nucleotide sequence ID" value="XM_018415735.1"/>
</dbReference>
<dbReference type="InterPro" id="IPR002495">
    <property type="entry name" value="Glyco_trans_8"/>
</dbReference>
<evidence type="ECO:0000256" key="8">
    <source>
        <dbReference type="ARBA" id="ARBA00023211"/>
    </source>
</evidence>
<dbReference type="EC" id="2.4.1.186" evidence="10"/>
<comment type="cofactor">
    <cofactor evidence="1">
        <name>Mn(2+)</name>
        <dbReference type="ChEBI" id="CHEBI:29035"/>
    </cofactor>
</comment>
<dbReference type="InterPro" id="IPR029044">
    <property type="entry name" value="Nucleotide-diphossugar_trans"/>
</dbReference>
<evidence type="ECO:0000256" key="1">
    <source>
        <dbReference type="ARBA" id="ARBA00001936"/>
    </source>
</evidence>
<dbReference type="InterPro" id="IPR050587">
    <property type="entry name" value="GNT1/Glycosyltrans_8"/>
</dbReference>
<dbReference type="Pfam" id="PF01501">
    <property type="entry name" value="Glyco_transf_8"/>
    <property type="match status" value="1"/>
</dbReference>
<keyword evidence="8" id="KW-0464">Manganese</keyword>
<name>A0A194S9W5_RHOGW</name>
<evidence type="ECO:0000256" key="7">
    <source>
        <dbReference type="ARBA" id="ARBA00023180"/>
    </source>
</evidence>
<accession>A0A194S9W5</accession>
<protein>
    <recommendedName>
        <fullName evidence="10">glycogenin glucosyltransferase</fullName>
        <ecNumber evidence="10">2.4.1.186</ecNumber>
    </recommendedName>
</protein>
<dbReference type="PANTHER" id="PTHR11183">
    <property type="entry name" value="GLYCOGENIN SUBFAMILY MEMBER"/>
    <property type="match status" value="1"/>
</dbReference>
<feature type="compositionally biased region" description="Low complexity" evidence="14">
    <location>
        <begin position="442"/>
        <end position="454"/>
    </location>
</feature>
<dbReference type="CDD" id="cd02537">
    <property type="entry name" value="GT8_Glycogenin"/>
    <property type="match status" value="1"/>
</dbReference>
<evidence type="ECO:0000256" key="3">
    <source>
        <dbReference type="ARBA" id="ARBA00022490"/>
    </source>
</evidence>
<comment type="similarity">
    <text evidence="9">Belongs to the glycosyltransferase 8 family. Glycogenin subfamily.</text>
</comment>
<feature type="compositionally biased region" description="Basic and acidic residues" evidence="14">
    <location>
        <begin position="415"/>
        <end position="428"/>
    </location>
</feature>
<comment type="catalytic activity">
    <reaction evidence="11">
        <text>[1,4-alpha-D-glucosyl](n)-L-tyrosyl-[glycogenin] + UDP-alpha-D-glucose = [1,4-alpha-D-glucosyl](n+1)-L-tyrosyl-[glycogenin] + UDP + H(+)</text>
        <dbReference type="Rhea" id="RHEA:56560"/>
        <dbReference type="Rhea" id="RHEA-COMP:14606"/>
        <dbReference type="Rhea" id="RHEA-COMP:14607"/>
        <dbReference type="ChEBI" id="CHEBI:15378"/>
        <dbReference type="ChEBI" id="CHEBI:58223"/>
        <dbReference type="ChEBI" id="CHEBI:58885"/>
        <dbReference type="ChEBI" id="CHEBI:140574"/>
        <dbReference type="EC" id="2.4.1.186"/>
    </reaction>
</comment>
<evidence type="ECO:0000256" key="12">
    <source>
        <dbReference type="ARBA" id="ARBA00052293"/>
    </source>
</evidence>
<dbReference type="GeneID" id="28976183"/>
<keyword evidence="5" id="KW-0479">Metal-binding</keyword>
<feature type="compositionally biased region" description="Low complexity" evidence="14">
    <location>
        <begin position="564"/>
        <end position="577"/>
    </location>
</feature>
<evidence type="ECO:0000256" key="6">
    <source>
        <dbReference type="ARBA" id="ARBA00023056"/>
    </source>
</evidence>
<dbReference type="GO" id="GO:0005737">
    <property type="term" value="C:cytoplasm"/>
    <property type="evidence" value="ECO:0007669"/>
    <property type="project" value="UniProtKB-SubCell"/>
</dbReference>
<dbReference type="OMA" id="PVFPWEQ"/>
<feature type="compositionally biased region" description="Acidic residues" evidence="14">
    <location>
        <begin position="619"/>
        <end position="634"/>
    </location>
</feature>
<dbReference type="SUPFAM" id="SSF53448">
    <property type="entry name" value="Nucleotide-diphospho-sugar transferases"/>
    <property type="match status" value="1"/>
</dbReference>
<dbReference type="EMBL" id="KQ474074">
    <property type="protein sequence ID" value="KPV77379.1"/>
    <property type="molecule type" value="Genomic_DNA"/>
</dbReference>
<keyword evidence="16" id="KW-1185">Reference proteome</keyword>
<keyword evidence="7" id="KW-0325">Glycoprotein</keyword>
<organism evidence="15 16">
    <name type="scientific">Rhodotorula graminis (strain WP1)</name>
    <dbReference type="NCBI Taxonomy" id="578459"/>
    <lineage>
        <taxon>Eukaryota</taxon>
        <taxon>Fungi</taxon>
        <taxon>Dikarya</taxon>
        <taxon>Basidiomycota</taxon>
        <taxon>Pucciniomycotina</taxon>
        <taxon>Microbotryomycetes</taxon>
        <taxon>Sporidiobolales</taxon>
        <taxon>Sporidiobolaceae</taxon>
        <taxon>Rhodotorula</taxon>
    </lineage>
</organism>
<gene>
    <name evidence="15" type="ORF">RHOBADRAFT_51242</name>
</gene>
<dbReference type="Proteomes" id="UP000053890">
    <property type="component" value="Unassembled WGS sequence"/>
</dbReference>
<evidence type="ECO:0000313" key="15">
    <source>
        <dbReference type="EMBL" id="KPV77379.1"/>
    </source>
</evidence>
<evidence type="ECO:0000256" key="4">
    <source>
        <dbReference type="ARBA" id="ARBA00022679"/>
    </source>
</evidence>
<evidence type="ECO:0000256" key="14">
    <source>
        <dbReference type="SAM" id="MobiDB-lite"/>
    </source>
</evidence>
<keyword evidence="6" id="KW-0320">Glycogen biosynthesis</keyword>